<dbReference type="RefSeq" id="WP_103393352.1">
    <property type="nucleotide sequence ID" value="NZ_MUJK01000001.1"/>
</dbReference>
<dbReference type="Proteomes" id="UP000237440">
    <property type="component" value="Unassembled WGS sequence"/>
</dbReference>
<evidence type="ECO:0000256" key="2">
    <source>
        <dbReference type="ARBA" id="ARBA00023002"/>
    </source>
</evidence>
<accession>A0A2S3VUW1</accession>
<dbReference type="GO" id="GO:0016491">
    <property type="term" value="F:oxidoreductase activity"/>
    <property type="evidence" value="ECO:0007669"/>
    <property type="project" value="UniProtKB-KW"/>
</dbReference>
<dbReference type="PANTHER" id="PTHR24321">
    <property type="entry name" value="DEHYDROGENASES, SHORT CHAIN"/>
    <property type="match status" value="1"/>
</dbReference>
<dbReference type="AlphaFoldDB" id="A0A2S3VUW1"/>
<gene>
    <name evidence="3" type="ORF">B0D71_02605</name>
</gene>
<dbReference type="PRINTS" id="PR00081">
    <property type="entry name" value="GDHRDH"/>
</dbReference>
<dbReference type="PANTHER" id="PTHR24321:SF8">
    <property type="entry name" value="ESTRADIOL 17-BETA-DEHYDROGENASE 8-RELATED"/>
    <property type="match status" value="1"/>
</dbReference>
<dbReference type="CDD" id="cd05233">
    <property type="entry name" value="SDR_c"/>
    <property type="match status" value="1"/>
</dbReference>
<comment type="caution">
    <text evidence="3">The sequence shown here is derived from an EMBL/GenBank/DDBJ whole genome shotgun (WGS) entry which is preliminary data.</text>
</comment>
<dbReference type="NCBIfam" id="NF005909">
    <property type="entry name" value="PRK07890.1"/>
    <property type="match status" value="1"/>
</dbReference>
<organism evidence="3 4">
    <name type="scientific">Pseudomonas laurylsulfativorans</name>
    <dbReference type="NCBI Taxonomy" id="1943631"/>
    <lineage>
        <taxon>Bacteria</taxon>
        <taxon>Pseudomonadati</taxon>
        <taxon>Pseudomonadota</taxon>
        <taxon>Gammaproteobacteria</taxon>
        <taxon>Pseudomonadales</taxon>
        <taxon>Pseudomonadaceae</taxon>
        <taxon>Pseudomonas</taxon>
    </lineage>
</organism>
<dbReference type="SUPFAM" id="SSF51735">
    <property type="entry name" value="NAD(P)-binding Rossmann-fold domains"/>
    <property type="match status" value="1"/>
</dbReference>
<dbReference type="Gene3D" id="3.40.50.720">
    <property type="entry name" value="NAD(P)-binding Rossmann-like Domain"/>
    <property type="match status" value="1"/>
</dbReference>
<sequence length="262" mass="27489">MLLKDKVVMVSGVGPGLGIKLALEAAREGARAVAIGARDKGRLLEAQQRILALTNTCEVLCVPTDITDIDACNHFAANTLEQFGRIDALINSAFSHGGFQAVEEGDNAPLREALEVNLLGSLNMSRAVLGQMRTQGAGAIVMINTLGVRKPYEGGAAYAASKSALAATVRYLATEQAVHGLRVNALACGWMWGEPVQALVRQTAAARGVSEEQVRAELSAGIPGGRMRTDEECARAALFLASDYASAINGAQLDANGGEMMH</sequence>
<keyword evidence="2" id="KW-0560">Oxidoreductase</keyword>
<evidence type="ECO:0000256" key="1">
    <source>
        <dbReference type="ARBA" id="ARBA00006484"/>
    </source>
</evidence>
<protein>
    <submittedName>
        <fullName evidence="3">Short-chain dehydrogenase</fullName>
    </submittedName>
</protein>
<dbReference type="EMBL" id="MUJK01000001">
    <property type="protein sequence ID" value="POF43727.1"/>
    <property type="molecule type" value="Genomic_DNA"/>
</dbReference>
<evidence type="ECO:0000313" key="3">
    <source>
        <dbReference type="EMBL" id="POF43727.1"/>
    </source>
</evidence>
<evidence type="ECO:0000313" key="4">
    <source>
        <dbReference type="Proteomes" id="UP000237440"/>
    </source>
</evidence>
<proteinExistence type="inferred from homology"/>
<dbReference type="Pfam" id="PF13561">
    <property type="entry name" value="adh_short_C2"/>
    <property type="match status" value="1"/>
</dbReference>
<comment type="similarity">
    <text evidence="1">Belongs to the short-chain dehydrogenases/reductases (SDR) family.</text>
</comment>
<keyword evidence="4" id="KW-1185">Reference proteome</keyword>
<dbReference type="InterPro" id="IPR036291">
    <property type="entry name" value="NAD(P)-bd_dom_sf"/>
</dbReference>
<dbReference type="OrthoDB" id="9780084at2"/>
<name>A0A2S3VUW1_9PSED</name>
<reference evidence="4" key="1">
    <citation type="submission" date="2017-02" db="EMBL/GenBank/DDBJ databases">
        <authorList>
            <person name="Furmanczyk E.M."/>
        </authorList>
    </citation>
    <scope>NUCLEOTIDE SEQUENCE [LARGE SCALE GENOMIC DNA]</scope>
    <source>
        <strain evidence="4">AP3_22</strain>
    </source>
</reference>
<dbReference type="InterPro" id="IPR002347">
    <property type="entry name" value="SDR_fam"/>
</dbReference>